<proteinExistence type="predicted"/>
<name>Q53S92_HUMAN</name>
<organism evidence="1">
    <name type="scientific">Homo sapiens</name>
    <name type="common">Human</name>
    <dbReference type="NCBI Taxonomy" id="9606"/>
    <lineage>
        <taxon>Eukaryota</taxon>
        <taxon>Metazoa</taxon>
        <taxon>Chordata</taxon>
        <taxon>Craniata</taxon>
        <taxon>Vertebrata</taxon>
        <taxon>Euteleostomi</taxon>
        <taxon>Mammalia</taxon>
        <taxon>Eutheria</taxon>
        <taxon>Euarchontoglires</taxon>
        <taxon>Primates</taxon>
        <taxon>Haplorrhini</taxon>
        <taxon>Catarrhini</taxon>
        <taxon>Hominidae</taxon>
        <taxon>Homo</taxon>
    </lineage>
</organism>
<reference evidence="1" key="4">
    <citation type="submission" date="2005-04" db="EMBL/GenBank/DDBJ databases">
        <authorList>
            <person name="Wilson R.K."/>
        </authorList>
    </citation>
    <scope>NUCLEOTIDE SEQUENCE</scope>
</reference>
<reference evidence="1" key="2">
    <citation type="submission" date="2002-01" db="EMBL/GenBank/DDBJ databases">
        <authorList>
            <person name="Waterston R.H."/>
        </authorList>
    </citation>
    <scope>NUCLEOTIDE SEQUENCE</scope>
</reference>
<gene>
    <name evidence="1" type="primary">tmp_locus_36</name>
</gene>
<accession>Q53S92</accession>
<reference evidence="1" key="1">
    <citation type="submission" date="2000-04" db="EMBL/GenBank/DDBJ databases">
        <title>The sequence of Homo sapiens BAC clone RP11-424C23.</title>
        <authorList>
            <person name="Cotton M."/>
            <person name="Doebber A."/>
            <person name="Harris A."/>
        </authorList>
    </citation>
    <scope>NUCLEOTIDE SEQUENCE</scope>
</reference>
<dbReference type="EMBL" id="AC066692">
    <property type="protein sequence ID" value="AAY14818.1"/>
    <property type="molecule type" value="Genomic_DNA"/>
</dbReference>
<evidence type="ECO:0000313" key="1">
    <source>
        <dbReference type="EMBL" id="AAY14818.1"/>
    </source>
</evidence>
<reference evidence="1" key="3">
    <citation type="submission" date="2002-01" db="EMBL/GenBank/DDBJ databases">
        <authorList>
            <person name="Waterston R."/>
        </authorList>
    </citation>
    <scope>NUCLEOTIDE SEQUENCE</scope>
</reference>
<protein>
    <submittedName>
        <fullName evidence="1">Uncharacterized protein tmp_locus_36</fullName>
    </submittedName>
</protein>
<sequence length="13" mass="1549">MKDVDNLKSIKEE</sequence>